<proteinExistence type="predicted"/>
<dbReference type="Proteomes" id="UP001529510">
    <property type="component" value="Unassembled WGS sequence"/>
</dbReference>
<evidence type="ECO:0000313" key="2">
    <source>
        <dbReference type="Proteomes" id="UP001529510"/>
    </source>
</evidence>
<reference evidence="1 2" key="1">
    <citation type="submission" date="2024-05" db="EMBL/GenBank/DDBJ databases">
        <title>Genome sequencing and assembly of Indian major carp, Cirrhinus mrigala (Hamilton, 1822).</title>
        <authorList>
            <person name="Mohindra V."/>
            <person name="Chowdhury L.M."/>
            <person name="Lal K."/>
            <person name="Jena J.K."/>
        </authorList>
    </citation>
    <scope>NUCLEOTIDE SEQUENCE [LARGE SCALE GENOMIC DNA]</scope>
    <source>
        <strain evidence="1">CM1030</strain>
        <tissue evidence="1">Blood</tissue>
    </source>
</reference>
<accession>A0ABD0R1N6</accession>
<protein>
    <submittedName>
        <fullName evidence="1">Uncharacterized protein</fullName>
    </submittedName>
</protein>
<evidence type="ECO:0000313" key="1">
    <source>
        <dbReference type="EMBL" id="KAL0191950.1"/>
    </source>
</evidence>
<feature type="non-terminal residue" evidence="1">
    <location>
        <position position="262"/>
    </location>
</feature>
<dbReference type="SUPFAM" id="SSF47823">
    <property type="entry name" value="lambda integrase-like, N-terminal domain"/>
    <property type="match status" value="1"/>
</dbReference>
<comment type="caution">
    <text evidence="1">The sequence shown here is derived from an EMBL/GenBank/DDBJ whole genome shotgun (WGS) entry which is preliminary data.</text>
</comment>
<dbReference type="PANTHER" id="PTHR35617:SF3">
    <property type="entry name" value="CORE-BINDING (CB) DOMAIN-CONTAINING PROTEIN"/>
    <property type="match status" value="1"/>
</dbReference>
<sequence length="262" mass="30117">TDALVCSWPRGLRKYAFPPVSLIAQTLCKVREDKEQILLVAPFWPNRTWFSELMLLSSIPPWCIPLSMDFLSQEKGTIWHPRPDLWNLHLWTSETFHLQRLYNLKWCIFVNWCASQREGSMEMWHQISAILPPRRHLSASTLKVQVAAISANYDLVEGRSVGKHNLVIRFLRGARRLNPPRLCLIPSWDLSVVLQALQQDPFEPLQSVDLSALSMKTAVLTALTSVKRVRDLQVLSINDSCLEFEPADSHIILRPQPGYMPK</sequence>
<name>A0ABD0R1N6_CIRMR</name>
<organism evidence="1 2">
    <name type="scientific">Cirrhinus mrigala</name>
    <name type="common">Mrigala</name>
    <dbReference type="NCBI Taxonomy" id="683832"/>
    <lineage>
        <taxon>Eukaryota</taxon>
        <taxon>Metazoa</taxon>
        <taxon>Chordata</taxon>
        <taxon>Craniata</taxon>
        <taxon>Vertebrata</taxon>
        <taxon>Euteleostomi</taxon>
        <taxon>Actinopterygii</taxon>
        <taxon>Neopterygii</taxon>
        <taxon>Teleostei</taxon>
        <taxon>Ostariophysi</taxon>
        <taxon>Cypriniformes</taxon>
        <taxon>Cyprinidae</taxon>
        <taxon>Labeoninae</taxon>
        <taxon>Labeonini</taxon>
        <taxon>Cirrhinus</taxon>
    </lineage>
</organism>
<dbReference type="AlphaFoldDB" id="A0ABD0R1N6"/>
<gene>
    <name evidence="1" type="ORF">M9458_010246</name>
</gene>
<keyword evidence="2" id="KW-1185">Reference proteome</keyword>
<dbReference type="PANTHER" id="PTHR35617">
    <property type="entry name" value="PHAGE_INTEGRASE DOMAIN-CONTAINING PROTEIN"/>
    <property type="match status" value="1"/>
</dbReference>
<dbReference type="EMBL" id="JAMKFB020000005">
    <property type="protein sequence ID" value="KAL0191950.1"/>
    <property type="molecule type" value="Genomic_DNA"/>
</dbReference>
<feature type="non-terminal residue" evidence="1">
    <location>
        <position position="1"/>
    </location>
</feature>